<dbReference type="OrthoDB" id="6710521at2"/>
<dbReference type="KEGG" id="ahl:AHTJS_07995"/>
<sequence>MTALLLWCVCVVGLSSLACTMAKHQREIFSSPVSQRNCRLFQIVGWGLLIVSAGFTAYFKGISIGLSEWLGCISFAALAVGLLLTYSPKKILKVNAVVAVLFLILLVIHLI</sequence>
<evidence type="ECO:0000313" key="2">
    <source>
        <dbReference type="Proteomes" id="UP000451048"/>
    </source>
</evidence>
<proteinExistence type="predicted"/>
<protein>
    <submittedName>
        <fullName evidence="1">DUF3325 family protein</fullName>
    </submittedName>
</protein>
<dbReference type="AlphaFoldDB" id="A0A1L6KMM4"/>
<evidence type="ECO:0000313" key="1">
    <source>
        <dbReference type="EMBL" id="NAR73808.1"/>
    </source>
</evidence>
<dbReference type="Pfam" id="PF11804">
    <property type="entry name" value="DUF3325"/>
    <property type="match status" value="1"/>
</dbReference>
<comment type="caution">
    <text evidence="1">The sequence shown here is derived from an EMBL/GenBank/DDBJ whole genome shotgun (WGS) entry which is preliminary data.</text>
</comment>
<gene>
    <name evidence="1" type="ORF">GPS52_09910</name>
</gene>
<dbReference type="Proteomes" id="UP000451048">
    <property type="component" value="Unassembled WGS sequence"/>
</dbReference>
<organism evidence="1 2">
    <name type="scientific">Acinetobacter haemolyticus</name>
    <dbReference type="NCBI Taxonomy" id="29430"/>
    <lineage>
        <taxon>Bacteria</taxon>
        <taxon>Pseudomonadati</taxon>
        <taxon>Pseudomonadota</taxon>
        <taxon>Gammaproteobacteria</taxon>
        <taxon>Moraxellales</taxon>
        <taxon>Moraxellaceae</taxon>
        <taxon>Acinetobacter</taxon>
    </lineage>
</organism>
<name>A0A1L6KMM4_ACIHA</name>
<dbReference type="EMBL" id="WTTO01000026">
    <property type="protein sequence ID" value="NAR73808.1"/>
    <property type="molecule type" value="Genomic_DNA"/>
</dbReference>
<dbReference type="InterPro" id="IPR021762">
    <property type="entry name" value="DUF3325"/>
</dbReference>
<dbReference type="RefSeq" id="WP_075315596.1">
    <property type="nucleotide sequence ID" value="NZ_CP018871.1"/>
</dbReference>
<reference evidence="1 2" key="1">
    <citation type="submission" date="2019-12" db="EMBL/GenBank/DDBJ databases">
        <title>Acinetobacter haemolyticus comparative genomics.</title>
        <authorList>
            <person name="Castro-Jaimes S."/>
            <person name="Bello-Lopez E."/>
            <person name="Velazquez-Acosta C."/>
            <person name="Volkow-Fernandez P."/>
            <person name="Lozano-Zarain P."/>
            <person name="Castillo Ramirez S."/>
            <person name="Cevallos M.A."/>
        </authorList>
    </citation>
    <scope>NUCLEOTIDE SEQUENCE [LARGE SCALE GENOMIC DNA]</scope>
    <source>
        <strain evidence="1 2">AN10</strain>
    </source>
</reference>
<accession>A0A1L6KMM4</accession>